<dbReference type="InParanoid" id="Q7NP80"/>
<dbReference type="Gene3D" id="1.10.30.50">
    <property type="match status" value="1"/>
</dbReference>
<dbReference type="InterPro" id="IPR043502">
    <property type="entry name" value="DNA/RNA_pol_sf"/>
</dbReference>
<dbReference type="PANTHER" id="PTHR34047">
    <property type="entry name" value="NUCLEAR INTRON MATURASE 1, MITOCHONDRIAL-RELATED"/>
    <property type="match status" value="1"/>
</dbReference>
<evidence type="ECO:0000313" key="3">
    <source>
        <dbReference type="Proteomes" id="UP000000557"/>
    </source>
</evidence>
<dbReference type="InterPro" id="IPR013597">
    <property type="entry name" value="Mat_intron_G2"/>
</dbReference>
<dbReference type="InterPro" id="IPR051083">
    <property type="entry name" value="GrpII_Intron_Splice-Mob/Def"/>
</dbReference>
<dbReference type="Pfam" id="PF08388">
    <property type="entry name" value="GIIM"/>
    <property type="match status" value="1"/>
</dbReference>
<dbReference type="PANTHER" id="PTHR34047:SF10">
    <property type="entry name" value="GROUP II INTRON-ASSOCIATED OPEN READING FRAME"/>
    <property type="match status" value="1"/>
</dbReference>
<dbReference type="Pfam" id="PF01844">
    <property type="entry name" value="HNH"/>
    <property type="match status" value="1"/>
</dbReference>
<dbReference type="InterPro" id="IPR003615">
    <property type="entry name" value="HNH_nuc"/>
</dbReference>
<dbReference type="CDD" id="cd00085">
    <property type="entry name" value="HNHc"/>
    <property type="match status" value="1"/>
</dbReference>
<dbReference type="Pfam" id="PF00078">
    <property type="entry name" value="RVT_1"/>
    <property type="match status" value="1"/>
</dbReference>
<dbReference type="CDD" id="cd01651">
    <property type="entry name" value="RT_G2_intron"/>
    <property type="match status" value="1"/>
</dbReference>
<organism evidence="2 3">
    <name type="scientific">Gloeobacter violaceus (strain ATCC 29082 / PCC 7421)</name>
    <dbReference type="NCBI Taxonomy" id="251221"/>
    <lineage>
        <taxon>Bacteria</taxon>
        <taxon>Bacillati</taxon>
        <taxon>Cyanobacteriota</taxon>
        <taxon>Cyanophyceae</taxon>
        <taxon>Gloeobacterales</taxon>
        <taxon>Gloeobacteraceae</taxon>
        <taxon>Gloeobacter</taxon>
    </lineage>
</organism>
<dbReference type="GO" id="GO:0004519">
    <property type="term" value="F:endonuclease activity"/>
    <property type="evidence" value="ECO:0007669"/>
    <property type="project" value="InterPro"/>
</dbReference>
<keyword evidence="3" id="KW-1185">Reference proteome</keyword>
<sequence length="593" mass="68666">MVEWNSLNWRQIQRRVFKLQTRIFKASQRGDFKAVRKLQKLLIRSWSARCLAVRRVTQDNQGKKTAGVDGVKSLTPKARLALTKNLRISEKAKPMRRVWIAKPGTQEKRPLGIPTMTDRARQALLTLALEPEWEARFEPNSYGFRPGRSCHDALQAIYNAIRQQSKFVLDADIAKCFDRIDQQALLKKMNTSSAIRRQIRAWLKAGVMEGSELFPTPTGTPQGGVISPLLANIALHGMEERVKQVSKMAQLIRYADDFVCIHTDQQIVQSCQTVLEEWLAGMGLELKPSKTRIAHTLLLEEGQPGFDFLGFTVRQFPVGKYHTGTNSRGKPLGFKTIIKPSKKSIKTHTEKLRRIIHKHKAQPQSFLIEHLNPIIRGWTHFFSKVVSGATFKKLDRTLYMQLKAWATSHHRNQSQKWLARKYWLTIGTQNWCFAVQKGEGIKRLVQHSDRPITRHVKVKERRSPYDGDWVYWSNRIGQHPQIKAEVARLLKSQTGKCTHCGLYFMNGELLEVDHRKPKRFGGRNISSNKQLLHRHCHHQKTAAERIQQLQSQSRITEAERLQLQAKRQALLEDYQPYKSKKRLTDAEWMQQWH</sequence>
<dbReference type="AlphaFoldDB" id="Q7NP80"/>
<accession>Q7NP80</accession>
<dbReference type="InterPro" id="IPR002711">
    <property type="entry name" value="HNH"/>
</dbReference>
<dbReference type="InterPro" id="IPR030931">
    <property type="entry name" value="Group_II_RT_mat"/>
</dbReference>
<dbReference type="SUPFAM" id="SSF56672">
    <property type="entry name" value="DNA/RNA polymerases"/>
    <property type="match status" value="1"/>
</dbReference>
<dbReference type="HOGENOM" id="CLU_013584_15_4_3"/>
<dbReference type="InterPro" id="IPR025960">
    <property type="entry name" value="RVT_N"/>
</dbReference>
<dbReference type="eggNOG" id="COG3344">
    <property type="taxonomic scope" value="Bacteria"/>
</dbReference>
<evidence type="ECO:0000313" key="2">
    <source>
        <dbReference type="EMBL" id="BAC88118.1"/>
    </source>
</evidence>
<dbReference type="EMBL" id="BA000045">
    <property type="protein sequence ID" value="BAC88118.1"/>
    <property type="molecule type" value="Genomic_DNA"/>
</dbReference>
<reference evidence="2 3" key="2">
    <citation type="journal article" date="2003" name="DNA Res.">
        <title>Complete genome structure of Gloeobacter violaceus PCC 7421, a cyanobacterium that lacks thylakoids (supplement).</title>
        <authorList>
            <person name="Nakamura Y."/>
            <person name="Kaneko T."/>
            <person name="Sato S."/>
            <person name="Mimuro M."/>
            <person name="Miyashita H."/>
            <person name="Tsuchiya T."/>
            <person name="Sasamoto S."/>
            <person name="Watanabe A."/>
            <person name="Kawashima K."/>
            <person name="Kishida Y."/>
            <person name="Kiyokawa C."/>
            <person name="Kohara M."/>
            <person name="Matsumoto M."/>
            <person name="Matsuno A."/>
            <person name="Nakazaki N."/>
            <person name="Shimpo S."/>
            <person name="Takeuchi C."/>
            <person name="Yamada M."/>
            <person name="Tabata S."/>
        </authorList>
    </citation>
    <scope>NUCLEOTIDE SEQUENCE [LARGE SCALE GENOMIC DNA]</scope>
    <source>
        <strain evidence="3">ATCC 29082 / PCC 7421</strain>
    </source>
</reference>
<dbReference type="eggNOG" id="COG1403">
    <property type="taxonomic scope" value="Bacteria"/>
</dbReference>
<dbReference type="InterPro" id="IPR000477">
    <property type="entry name" value="RT_dom"/>
</dbReference>
<dbReference type="GO" id="GO:0003676">
    <property type="term" value="F:nucleic acid binding"/>
    <property type="evidence" value="ECO:0007669"/>
    <property type="project" value="InterPro"/>
</dbReference>
<protein>
    <submittedName>
        <fullName evidence="2">Gll0177 protein</fullName>
    </submittedName>
</protein>
<gene>
    <name evidence="2" type="ordered locus">gll0177</name>
</gene>
<feature type="domain" description="Reverse transcriptase" evidence="1">
    <location>
        <begin position="81"/>
        <end position="313"/>
    </location>
</feature>
<evidence type="ECO:0000259" key="1">
    <source>
        <dbReference type="PROSITE" id="PS50878"/>
    </source>
</evidence>
<reference evidence="2 3" key="1">
    <citation type="journal article" date="2003" name="DNA Res.">
        <title>Complete genome structure of Gloeobacter violaceus PCC 7421, a cyanobacterium that lacks thylakoids.</title>
        <authorList>
            <person name="Nakamura Y."/>
            <person name="Kaneko T."/>
            <person name="Sato S."/>
            <person name="Mimuro M."/>
            <person name="Miyashita H."/>
            <person name="Tsuchiya T."/>
            <person name="Sasamoto S."/>
            <person name="Watanabe A."/>
            <person name="Kawashima K."/>
            <person name="Kishida Y."/>
            <person name="Kiyokawa C."/>
            <person name="Kohara M."/>
            <person name="Matsumoto M."/>
            <person name="Matsuno A."/>
            <person name="Nakazaki N."/>
            <person name="Shimpo S."/>
            <person name="Takeuchi C."/>
            <person name="Yamada M."/>
            <person name="Tabata S."/>
        </authorList>
    </citation>
    <scope>NUCLEOTIDE SEQUENCE [LARGE SCALE GENOMIC DNA]</scope>
    <source>
        <strain evidence="3">ATCC 29082 / PCC 7421</strain>
    </source>
</reference>
<dbReference type="KEGG" id="gvi:gll0177"/>
<dbReference type="GO" id="GO:0008270">
    <property type="term" value="F:zinc ion binding"/>
    <property type="evidence" value="ECO:0007669"/>
    <property type="project" value="InterPro"/>
</dbReference>
<dbReference type="RefSeq" id="WP_011140181.1">
    <property type="nucleotide sequence ID" value="NC_005125.1"/>
</dbReference>
<dbReference type="Pfam" id="PF13655">
    <property type="entry name" value="RVT_N"/>
    <property type="match status" value="1"/>
</dbReference>
<dbReference type="PATRIC" id="fig|251221.4.peg.178"/>
<dbReference type="Proteomes" id="UP000000557">
    <property type="component" value="Chromosome"/>
</dbReference>
<dbReference type="EnsemblBacteria" id="BAC88118">
    <property type="protein sequence ID" value="BAC88118"/>
    <property type="gene ID" value="BAC88118"/>
</dbReference>
<dbReference type="STRING" id="251221.gene:10757646"/>
<proteinExistence type="predicted"/>
<dbReference type="OrthoDB" id="416072at2"/>
<dbReference type="SMART" id="SM00507">
    <property type="entry name" value="HNHc"/>
    <property type="match status" value="1"/>
</dbReference>
<dbReference type="NCBIfam" id="TIGR04416">
    <property type="entry name" value="group_II_RT_mat"/>
    <property type="match status" value="1"/>
</dbReference>
<name>Q7NP80_GLOVI</name>
<dbReference type="PROSITE" id="PS50878">
    <property type="entry name" value="RT_POL"/>
    <property type="match status" value="1"/>
</dbReference>